<reference evidence="1" key="1">
    <citation type="journal article" date="2023" name="PLoS Negl. Trop. Dis.">
        <title>A genome sequence for Biomphalaria pfeifferi, the major vector snail for the human-infecting parasite Schistosoma mansoni.</title>
        <authorList>
            <person name="Bu L."/>
            <person name="Lu L."/>
            <person name="Laidemitt M.R."/>
            <person name="Zhang S.M."/>
            <person name="Mutuku M."/>
            <person name="Mkoji G."/>
            <person name="Steinauer M."/>
            <person name="Loker E.S."/>
        </authorList>
    </citation>
    <scope>NUCLEOTIDE SEQUENCE</scope>
    <source>
        <strain evidence="1">KasaAsao</strain>
    </source>
</reference>
<accession>A0AAD8C1P5</accession>
<dbReference type="AlphaFoldDB" id="A0AAD8C1P5"/>
<reference evidence="1" key="2">
    <citation type="submission" date="2023-04" db="EMBL/GenBank/DDBJ databases">
        <authorList>
            <person name="Bu L."/>
            <person name="Lu L."/>
            <person name="Laidemitt M.R."/>
            <person name="Zhang S.M."/>
            <person name="Mutuku M."/>
            <person name="Mkoji G."/>
            <person name="Steinauer M."/>
            <person name="Loker E.S."/>
        </authorList>
    </citation>
    <scope>NUCLEOTIDE SEQUENCE</scope>
    <source>
        <strain evidence="1">KasaAsao</strain>
        <tissue evidence="1">Whole Snail</tissue>
    </source>
</reference>
<sequence length="60" mass="6250">MAASLLMKGEADEIKGAARTAVLMGSDRHGAQQTTMPVRTNGFVSCDQGTDLTAPLAQQT</sequence>
<feature type="non-terminal residue" evidence="1">
    <location>
        <position position="60"/>
    </location>
</feature>
<comment type="caution">
    <text evidence="1">The sequence shown here is derived from an EMBL/GenBank/DDBJ whole genome shotgun (WGS) entry which is preliminary data.</text>
</comment>
<evidence type="ECO:0000313" key="2">
    <source>
        <dbReference type="Proteomes" id="UP001233172"/>
    </source>
</evidence>
<dbReference type="EMBL" id="JASAOG010000016">
    <property type="protein sequence ID" value="KAK0064857.1"/>
    <property type="molecule type" value="Genomic_DNA"/>
</dbReference>
<gene>
    <name evidence="1" type="ORF">Bpfe_005946</name>
</gene>
<keyword evidence="2" id="KW-1185">Reference proteome</keyword>
<evidence type="ECO:0000313" key="1">
    <source>
        <dbReference type="EMBL" id="KAK0064857.1"/>
    </source>
</evidence>
<proteinExistence type="predicted"/>
<protein>
    <submittedName>
        <fullName evidence="1">Uncharacterized protein</fullName>
    </submittedName>
</protein>
<name>A0AAD8C1P5_BIOPF</name>
<organism evidence="1 2">
    <name type="scientific">Biomphalaria pfeifferi</name>
    <name type="common">Bloodfluke planorb</name>
    <name type="synonym">Freshwater snail</name>
    <dbReference type="NCBI Taxonomy" id="112525"/>
    <lineage>
        <taxon>Eukaryota</taxon>
        <taxon>Metazoa</taxon>
        <taxon>Spiralia</taxon>
        <taxon>Lophotrochozoa</taxon>
        <taxon>Mollusca</taxon>
        <taxon>Gastropoda</taxon>
        <taxon>Heterobranchia</taxon>
        <taxon>Euthyneura</taxon>
        <taxon>Panpulmonata</taxon>
        <taxon>Hygrophila</taxon>
        <taxon>Lymnaeoidea</taxon>
        <taxon>Planorbidae</taxon>
        <taxon>Biomphalaria</taxon>
    </lineage>
</organism>
<dbReference type="Proteomes" id="UP001233172">
    <property type="component" value="Unassembled WGS sequence"/>
</dbReference>